<evidence type="ECO:0000313" key="2">
    <source>
        <dbReference type="Proteomes" id="UP000176633"/>
    </source>
</evidence>
<comment type="caution">
    <text evidence="1">The sequence shown here is derived from an EMBL/GenBank/DDBJ whole genome shotgun (WGS) entry which is preliminary data.</text>
</comment>
<gene>
    <name evidence="1" type="ORF">A3G50_02945</name>
</gene>
<proteinExistence type="predicted"/>
<protein>
    <submittedName>
        <fullName evidence="1">Uncharacterized protein</fullName>
    </submittedName>
</protein>
<accession>A0A1F6C178</accession>
<name>A0A1F6C178_9BACT</name>
<sequence>MALRDRIDLALSFGLLLEPAVTVMFKMGKESGIAEEMGISQLNKEEIRILARAGLLTRQELKKYLKGDVKHLKEILPTAAKKPERKNQG</sequence>
<reference evidence="1 2" key="1">
    <citation type="journal article" date="2016" name="Nat. Commun.">
        <title>Thousands of microbial genomes shed light on interconnected biogeochemical processes in an aquifer system.</title>
        <authorList>
            <person name="Anantharaman K."/>
            <person name="Brown C.T."/>
            <person name="Hug L.A."/>
            <person name="Sharon I."/>
            <person name="Castelle C.J."/>
            <person name="Probst A.J."/>
            <person name="Thomas B.C."/>
            <person name="Singh A."/>
            <person name="Wilkins M.J."/>
            <person name="Karaoz U."/>
            <person name="Brodie E.L."/>
            <person name="Williams K.H."/>
            <person name="Hubbard S.S."/>
            <person name="Banfield J.F."/>
        </authorList>
    </citation>
    <scope>NUCLEOTIDE SEQUENCE [LARGE SCALE GENOMIC DNA]</scope>
</reference>
<dbReference type="EMBL" id="MFKM01000037">
    <property type="protein sequence ID" value="OGG42828.1"/>
    <property type="molecule type" value="Genomic_DNA"/>
</dbReference>
<evidence type="ECO:0000313" key="1">
    <source>
        <dbReference type="EMBL" id="OGG42828.1"/>
    </source>
</evidence>
<dbReference type="AlphaFoldDB" id="A0A1F6C178"/>
<dbReference type="Proteomes" id="UP000176633">
    <property type="component" value="Unassembled WGS sequence"/>
</dbReference>
<organism evidence="1 2">
    <name type="scientific">Candidatus Jorgensenbacteria bacterium RIFCSPLOWO2_12_FULL_42_11</name>
    <dbReference type="NCBI Taxonomy" id="1798473"/>
    <lineage>
        <taxon>Bacteria</taxon>
        <taxon>Candidatus Joergenseniibacteriota</taxon>
    </lineage>
</organism>